<name>A0A846XSF9_9NOCA</name>
<organism evidence="9 10">
    <name type="scientific">Nocardia vermiculata</name>
    <dbReference type="NCBI Taxonomy" id="257274"/>
    <lineage>
        <taxon>Bacteria</taxon>
        <taxon>Bacillati</taxon>
        <taxon>Actinomycetota</taxon>
        <taxon>Actinomycetes</taxon>
        <taxon>Mycobacteriales</taxon>
        <taxon>Nocardiaceae</taxon>
        <taxon>Nocardia</taxon>
    </lineage>
</organism>
<dbReference type="GO" id="GO:0022857">
    <property type="term" value="F:transmembrane transporter activity"/>
    <property type="evidence" value="ECO:0007669"/>
    <property type="project" value="InterPro"/>
</dbReference>
<feature type="transmembrane region" description="Helical" evidence="7">
    <location>
        <begin position="412"/>
        <end position="431"/>
    </location>
</feature>
<gene>
    <name evidence="9" type="ORF">HGA08_04880</name>
</gene>
<protein>
    <submittedName>
        <fullName evidence="9">MFS transporter</fullName>
    </submittedName>
</protein>
<comment type="subcellular location">
    <subcellularLocation>
        <location evidence="1">Cell membrane</location>
        <topology evidence="1">Multi-pass membrane protein</topology>
    </subcellularLocation>
</comment>
<keyword evidence="5 7" id="KW-0472">Membrane</keyword>
<sequence length="791" mass="79602">MREVKGVEKAQSAGRSGGILAVLAFAGIVASLTQTLVVPLLGELPQILDTSAANATWVVTVSLLAAAVTTPVSGRLGDLYGKRLVLLASTVPLLAGSVLCAVSSSLWPMIIGRGLQGMSAGIVPVGIAALRDLLPREKLGSGIALISSSLGIGGALGLPMAAAIVQYSNWRVLFWVVAGLAVAVFLLILVLIPSTPRAVDVGRFDYLGAVGLGAGLVCLLLAVSKGSGWGWGSGLTIGLFVAAVVVLLLWGWWELSTRAPLVDLRVAAQPQVLLTNGASLTIGMAMYAQSLVVPQLMQLPEATGYGLGQSMMAMGLWMAPSGLMMMLVSPVGAKLSAARGPKTTLITGCVIIAAGYGAAIGLTGTAWGLMIATIIIGTGTGFAYGAMPALIMSAVPMSETAAANSFNTLMRSIGTSTAAAIVGAVLAQMTISMGGQSLPSENGFRVSLLIGCGVAALGALVACFIPGVRRAAAVRAAAEAAAHETADVDHAPATESAVAGVPEPAAVAAAIPALPVTDGPVAFGRVHDTRGTALPGAVLTLISLSGRQIGRTTSTSDGYFEVNAPEPGSYVLIASTDGRRPDASTVTLGELPSPCDVTLSAISGMAGTVTRADDGTPVAEARVSALDSRGEVLASAATDEAGGFVLAEVPDGDFTVAASAAGYHPTAVPVRAAGSEDAHLEIALRASSSLRGIVRGHSGLPLAGARVTLTDWVGNVVDTAITGPDGVYAFADLDEGTYTVVASGYAPVHTPVTVGPESAELNVELGHGESNDTEADTTLPAQPAVVQHAAE</sequence>
<dbReference type="Pfam" id="PF13620">
    <property type="entry name" value="CarboxypepD_reg"/>
    <property type="match status" value="3"/>
</dbReference>
<keyword evidence="2" id="KW-0813">Transport</keyword>
<dbReference type="SUPFAM" id="SSF103473">
    <property type="entry name" value="MFS general substrate transporter"/>
    <property type="match status" value="2"/>
</dbReference>
<feature type="transmembrane region" description="Helical" evidence="7">
    <location>
        <begin position="84"/>
        <end position="104"/>
    </location>
</feature>
<dbReference type="PANTHER" id="PTHR23501:SF197">
    <property type="entry name" value="COMD"/>
    <property type="match status" value="1"/>
</dbReference>
<comment type="caution">
    <text evidence="9">The sequence shown here is derived from an EMBL/GenBank/DDBJ whole genome shotgun (WGS) entry which is preliminary data.</text>
</comment>
<evidence type="ECO:0000256" key="4">
    <source>
        <dbReference type="ARBA" id="ARBA00022989"/>
    </source>
</evidence>
<evidence type="ECO:0000256" key="6">
    <source>
        <dbReference type="SAM" id="MobiDB-lite"/>
    </source>
</evidence>
<dbReference type="Gene3D" id="1.20.1250.20">
    <property type="entry name" value="MFS general substrate transporter like domains"/>
    <property type="match status" value="2"/>
</dbReference>
<dbReference type="Proteomes" id="UP000565711">
    <property type="component" value="Unassembled WGS sequence"/>
</dbReference>
<evidence type="ECO:0000256" key="3">
    <source>
        <dbReference type="ARBA" id="ARBA00022692"/>
    </source>
</evidence>
<evidence type="ECO:0000313" key="10">
    <source>
        <dbReference type="Proteomes" id="UP000565711"/>
    </source>
</evidence>
<dbReference type="SUPFAM" id="SSF49478">
    <property type="entry name" value="Cna protein B-type domain"/>
    <property type="match status" value="2"/>
</dbReference>
<keyword evidence="4 7" id="KW-1133">Transmembrane helix</keyword>
<evidence type="ECO:0000256" key="1">
    <source>
        <dbReference type="ARBA" id="ARBA00004651"/>
    </source>
</evidence>
<dbReference type="SUPFAM" id="SSF49464">
    <property type="entry name" value="Carboxypeptidase regulatory domain-like"/>
    <property type="match status" value="1"/>
</dbReference>
<feature type="transmembrane region" description="Helical" evidence="7">
    <location>
        <begin position="172"/>
        <end position="192"/>
    </location>
</feature>
<feature type="transmembrane region" description="Helical" evidence="7">
    <location>
        <begin position="20"/>
        <end position="42"/>
    </location>
</feature>
<feature type="transmembrane region" description="Helical" evidence="7">
    <location>
        <begin position="229"/>
        <end position="253"/>
    </location>
</feature>
<reference evidence="9 10" key="1">
    <citation type="submission" date="2020-04" db="EMBL/GenBank/DDBJ databases">
        <title>MicrobeNet Type strains.</title>
        <authorList>
            <person name="Nicholson A.C."/>
        </authorList>
    </citation>
    <scope>NUCLEOTIDE SEQUENCE [LARGE SCALE GENOMIC DNA]</scope>
    <source>
        <strain evidence="9 10">JCM 12354</strain>
    </source>
</reference>
<feature type="transmembrane region" description="Helical" evidence="7">
    <location>
        <begin position="369"/>
        <end position="391"/>
    </location>
</feature>
<feature type="domain" description="Major facilitator superfamily (MFS) profile" evidence="8">
    <location>
        <begin position="19"/>
        <end position="470"/>
    </location>
</feature>
<feature type="transmembrane region" description="Helical" evidence="7">
    <location>
        <begin position="142"/>
        <end position="166"/>
    </location>
</feature>
<feature type="transmembrane region" description="Helical" evidence="7">
    <location>
        <begin position="443"/>
        <end position="465"/>
    </location>
</feature>
<dbReference type="GO" id="GO:0005886">
    <property type="term" value="C:plasma membrane"/>
    <property type="evidence" value="ECO:0007669"/>
    <property type="project" value="UniProtKB-SubCell"/>
</dbReference>
<dbReference type="AlphaFoldDB" id="A0A846XSF9"/>
<dbReference type="Pfam" id="PF07690">
    <property type="entry name" value="MFS_1"/>
    <property type="match status" value="1"/>
</dbReference>
<evidence type="ECO:0000256" key="2">
    <source>
        <dbReference type="ARBA" id="ARBA00022448"/>
    </source>
</evidence>
<evidence type="ECO:0000313" key="9">
    <source>
        <dbReference type="EMBL" id="NKY49547.1"/>
    </source>
</evidence>
<dbReference type="EMBL" id="JAAXOP010000002">
    <property type="protein sequence ID" value="NKY49547.1"/>
    <property type="molecule type" value="Genomic_DNA"/>
</dbReference>
<dbReference type="InterPro" id="IPR008969">
    <property type="entry name" value="CarboxyPept-like_regulatory"/>
</dbReference>
<evidence type="ECO:0000256" key="5">
    <source>
        <dbReference type="ARBA" id="ARBA00023136"/>
    </source>
</evidence>
<accession>A0A846XSF9</accession>
<dbReference type="CDD" id="cd17504">
    <property type="entry name" value="MFS_MMR_MDR_like"/>
    <property type="match status" value="1"/>
</dbReference>
<keyword evidence="3 7" id="KW-0812">Transmembrane</keyword>
<dbReference type="PROSITE" id="PS50850">
    <property type="entry name" value="MFS"/>
    <property type="match status" value="1"/>
</dbReference>
<feature type="transmembrane region" description="Helical" evidence="7">
    <location>
        <begin position="345"/>
        <end position="363"/>
    </location>
</feature>
<feature type="region of interest" description="Disordered" evidence="6">
    <location>
        <begin position="768"/>
        <end position="791"/>
    </location>
</feature>
<feature type="transmembrane region" description="Helical" evidence="7">
    <location>
        <begin position="54"/>
        <end position="72"/>
    </location>
</feature>
<proteinExistence type="predicted"/>
<feature type="transmembrane region" description="Helical" evidence="7">
    <location>
        <begin position="204"/>
        <end position="223"/>
    </location>
</feature>
<evidence type="ECO:0000256" key="7">
    <source>
        <dbReference type="SAM" id="Phobius"/>
    </source>
</evidence>
<dbReference type="Gene3D" id="2.60.40.1120">
    <property type="entry name" value="Carboxypeptidase-like, regulatory domain"/>
    <property type="match status" value="3"/>
</dbReference>
<dbReference type="PANTHER" id="PTHR23501">
    <property type="entry name" value="MAJOR FACILITATOR SUPERFAMILY"/>
    <property type="match status" value="1"/>
</dbReference>
<evidence type="ECO:0000259" key="8">
    <source>
        <dbReference type="PROSITE" id="PS50850"/>
    </source>
</evidence>
<keyword evidence="10" id="KW-1185">Reference proteome</keyword>
<dbReference type="InterPro" id="IPR011701">
    <property type="entry name" value="MFS"/>
</dbReference>
<dbReference type="InterPro" id="IPR020846">
    <property type="entry name" value="MFS_dom"/>
</dbReference>
<dbReference type="InterPro" id="IPR036259">
    <property type="entry name" value="MFS_trans_sf"/>
</dbReference>
<feature type="transmembrane region" description="Helical" evidence="7">
    <location>
        <begin position="312"/>
        <end position="333"/>
    </location>
</feature>